<sequence length="356" mass="40250">MAQQIYRIPLLNDIHNWFPDILYNPQRFRTIQDFLEYIRQVATTSPYAQGYQQYISRQQRGIPVDPLATVGTAAGPQRSTRPLHPDRHIGSILESALHGASPGIATETTYEYTYMGGANGSSAASATSVPITTRVRTLPITASILETDELEPAMGHAISYLLNQIASSNPIMQNFLDQRVVVTPTRQEIDRASVLEQCRSVSEDICTICQDTFQVDQPIRRLTHCTHAFHKTCVDVWFQTNVHCPMCRHDIRETNRVPPVPPPVPVTRQELDRASVLVNYTSPSDEICIICQDAFRADPPVRLLTHCNHAFHNRCADGWFRTNVHCPVCHHDIRQTNRAPPVPDHHRITNIHDTTE</sequence>
<name>A0A6C0KLQ1_9ZZZZ</name>
<evidence type="ECO:0000313" key="2">
    <source>
        <dbReference type="EMBL" id="QHU18549.1"/>
    </source>
</evidence>
<dbReference type="Pfam" id="PF13639">
    <property type="entry name" value="zf-RING_2"/>
    <property type="match status" value="2"/>
</dbReference>
<protein>
    <recommendedName>
        <fullName evidence="1">RING-type domain-containing protein</fullName>
    </recommendedName>
</protein>
<dbReference type="SMART" id="SM00184">
    <property type="entry name" value="RING"/>
    <property type="match status" value="2"/>
</dbReference>
<dbReference type="PANTHER" id="PTHR45676">
    <property type="entry name" value="RING-H2 FINGER PROTEIN ATL51-RELATED"/>
    <property type="match status" value="1"/>
</dbReference>
<dbReference type="SUPFAM" id="SSF57850">
    <property type="entry name" value="RING/U-box"/>
    <property type="match status" value="2"/>
</dbReference>
<dbReference type="PROSITE" id="PS50089">
    <property type="entry name" value="ZF_RING_2"/>
    <property type="match status" value="2"/>
</dbReference>
<feature type="domain" description="RING-type" evidence="1">
    <location>
        <begin position="288"/>
        <end position="330"/>
    </location>
</feature>
<dbReference type="GO" id="GO:0016567">
    <property type="term" value="P:protein ubiquitination"/>
    <property type="evidence" value="ECO:0007669"/>
    <property type="project" value="TreeGrafter"/>
</dbReference>
<dbReference type="AlphaFoldDB" id="A0A6C0KLQ1"/>
<organism evidence="2">
    <name type="scientific">viral metagenome</name>
    <dbReference type="NCBI Taxonomy" id="1070528"/>
    <lineage>
        <taxon>unclassified sequences</taxon>
        <taxon>metagenomes</taxon>
        <taxon>organismal metagenomes</taxon>
    </lineage>
</organism>
<reference evidence="2" key="1">
    <citation type="journal article" date="2020" name="Nature">
        <title>Giant virus diversity and host interactions through global metagenomics.</title>
        <authorList>
            <person name="Schulz F."/>
            <person name="Roux S."/>
            <person name="Paez-Espino D."/>
            <person name="Jungbluth S."/>
            <person name="Walsh D.A."/>
            <person name="Denef V.J."/>
            <person name="McMahon K.D."/>
            <person name="Konstantinidis K.T."/>
            <person name="Eloe-Fadrosh E.A."/>
            <person name="Kyrpides N.C."/>
            <person name="Woyke T."/>
        </authorList>
    </citation>
    <scope>NUCLEOTIDE SEQUENCE</scope>
    <source>
        <strain evidence="2">GVMAG-S-3300013006-158</strain>
    </source>
</reference>
<dbReference type="EMBL" id="MN740936">
    <property type="protein sequence ID" value="QHU18549.1"/>
    <property type="molecule type" value="Genomic_DNA"/>
</dbReference>
<proteinExistence type="predicted"/>
<accession>A0A6C0KLQ1</accession>
<evidence type="ECO:0000259" key="1">
    <source>
        <dbReference type="PROSITE" id="PS50089"/>
    </source>
</evidence>
<dbReference type="InterPro" id="IPR013083">
    <property type="entry name" value="Znf_RING/FYVE/PHD"/>
</dbReference>
<dbReference type="Gene3D" id="3.30.40.10">
    <property type="entry name" value="Zinc/RING finger domain, C3HC4 (zinc finger)"/>
    <property type="match status" value="2"/>
</dbReference>
<feature type="domain" description="RING-type" evidence="1">
    <location>
        <begin position="206"/>
        <end position="248"/>
    </location>
</feature>
<dbReference type="PANTHER" id="PTHR45676:SF159">
    <property type="entry name" value="RING-H2 FINGER PROTEIN ATL51"/>
    <property type="match status" value="1"/>
</dbReference>
<dbReference type="InterPro" id="IPR001841">
    <property type="entry name" value="Znf_RING"/>
</dbReference>